<organism evidence="2 3">
    <name type="scientific">Streptomyces ureilyticus</name>
    <dbReference type="NCBI Taxonomy" id="1775131"/>
    <lineage>
        <taxon>Bacteria</taxon>
        <taxon>Bacillati</taxon>
        <taxon>Actinomycetota</taxon>
        <taxon>Actinomycetes</taxon>
        <taxon>Kitasatosporales</taxon>
        <taxon>Streptomycetaceae</taxon>
        <taxon>Streptomyces</taxon>
    </lineage>
</organism>
<sequence>MTVVSTPPPRLPLRRRSFGPGVSPMLRRLAEERATGVLLRERGSLHLTDGQVTYAECPESPGLDALLTTGGVLDAGAWREAVARAGADGQVGRFLVDSGRVAEGVLELCHVAALFDAAYFVLGPSSAPARFRYGAAHWLGPVRSVPVAALERETLRRRELLHRIWPDPATDTAPLVRIDRAAEPPVPARQEAVLDQVDGVRTAADISLALGRPAFHTLVELRRLATAGIVTTASQPPTTPKSLKPPKSPQQSRGPRASRPPEPQRSPRADPAPEQQPPALDPASALLIQASADPDVALLRRLRDALEAL</sequence>
<name>A0ABX0DXE7_9ACTN</name>
<comment type="caution">
    <text evidence="2">The sequence shown here is derived from an EMBL/GenBank/DDBJ whole genome shotgun (WGS) entry which is preliminary data.</text>
</comment>
<dbReference type="Proteomes" id="UP001518140">
    <property type="component" value="Unassembled WGS sequence"/>
</dbReference>
<dbReference type="EMBL" id="JAAKZX010000122">
    <property type="protein sequence ID" value="NGO46278.1"/>
    <property type="molecule type" value="Genomic_DNA"/>
</dbReference>
<evidence type="ECO:0008006" key="4">
    <source>
        <dbReference type="Google" id="ProtNLM"/>
    </source>
</evidence>
<keyword evidence="3" id="KW-1185">Reference proteome</keyword>
<accession>A0ABX0DXE7</accession>
<dbReference type="RefSeq" id="WP_165342821.1">
    <property type="nucleotide sequence ID" value="NZ_JAAKZX010000122.1"/>
</dbReference>
<reference evidence="2 3" key="1">
    <citation type="submission" date="2020-02" db="EMBL/GenBank/DDBJ databases">
        <title>Whole-genome analyses of novel actinobacteria.</title>
        <authorList>
            <person name="Sahin N."/>
            <person name="Tokatli A."/>
        </authorList>
    </citation>
    <scope>NUCLEOTIDE SEQUENCE [LARGE SCALE GENOMIC DNA]</scope>
    <source>
        <strain evidence="2 3">YC419</strain>
    </source>
</reference>
<gene>
    <name evidence="2" type="ORF">G6048_30450</name>
</gene>
<protein>
    <recommendedName>
        <fullName evidence="4">Transcriptional regulator</fullName>
    </recommendedName>
</protein>
<feature type="region of interest" description="Disordered" evidence="1">
    <location>
        <begin position="230"/>
        <end position="287"/>
    </location>
</feature>
<evidence type="ECO:0000256" key="1">
    <source>
        <dbReference type="SAM" id="MobiDB-lite"/>
    </source>
</evidence>
<evidence type="ECO:0000313" key="2">
    <source>
        <dbReference type="EMBL" id="NGO46278.1"/>
    </source>
</evidence>
<proteinExistence type="predicted"/>
<evidence type="ECO:0000313" key="3">
    <source>
        <dbReference type="Proteomes" id="UP001518140"/>
    </source>
</evidence>